<sequence length="138" mass="14392">MNDDHTKLLAEFRVLADSVLSRIEPIVAQMAEGRTNAAADLETSEELPAFSGCSWCPVCAVAALMRGEHHELLAILAGHAAVLLALLRELLDEFLGGRAPSDGKPDGGPGGGAPTPDGTSSPKPRSPAFVPITVTVKR</sequence>
<dbReference type="AlphaFoldDB" id="A0A652YYD2"/>
<evidence type="ECO:0000313" key="1">
    <source>
        <dbReference type="EMBL" id="TYQ08705.1"/>
    </source>
</evidence>
<organism evidence="1">
    <name type="scientific">Nocardia globerula</name>
    <dbReference type="NCBI Taxonomy" id="1818"/>
    <lineage>
        <taxon>Bacteria</taxon>
        <taxon>Bacillati</taxon>
        <taxon>Actinomycetota</taxon>
        <taxon>Actinomycetes</taxon>
        <taxon>Mycobacteriales</taxon>
        <taxon>Nocardiaceae</taxon>
        <taxon>Nocardia</taxon>
    </lineage>
</organism>
<name>A0A652YYD2_NOCGL</name>
<proteinExistence type="predicted"/>
<accession>A0A652YYD2</accession>
<reference evidence="1" key="1">
    <citation type="submission" date="2019-07" db="EMBL/GenBank/DDBJ databases">
        <title>Genomic Encyclopedia of Type Strains, Phase IV (KMG-IV): sequencing the most valuable type-strain genomes for metagenomic binning, comparative biology and taxonomic classification.</title>
        <authorList>
            <person name="Goeker M."/>
        </authorList>
    </citation>
    <scope>NUCLEOTIDE SEQUENCE</scope>
    <source>
        <strain evidence="1">DSM 44596</strain>
    </source>
</reference>
<dbReference type="EMBL" id="VNIQ01000001">
    <property type="protein sequence ID" value="TYQ08705.1"/>
    <property type="molecule type" value="Genomic_DNA"/>
</dbReference>
<protein>
    <submittedName>
        <fullName evidence="1">Uncharacterized protein</fullName>
    </submittedName>
</protein>
<gene>
    <name evidence="1" type="ORF">FNL38_1011081</name>
</gene>
<comment type="caution">
    <text evidence="1">The sequence shown here is derived from an EMBL/GenBank/DDBJ whole genome shotgun (WGS) entry which is preliminary data.</text>
</comment>